<dbReference type="Proteomes" id="UP000070121">
    <property type="component" value="Unassembled WGS sequence"/>
</dbReference>
<dbReference type="STRING" id="1209931.A0A135TGB0"/>
<protein>
    <submittedName>
        <fullName evidence="2">HET domain-containing protein</fullName>
    </submittedName>
</protein>
<proteinExistence type="predicted"/>
<organism evidence="2 3">
    <name type="scientific">Colletotrichum salicis</name>
    <dbReference type="NCBI Taxonomy" id="1209931"/>
    <lineage>
        <taxon>Eukaryota</taxon>
        <taxon>Fungi</taxon>
        <taxon>Dikarya</taxon>
        <taxon>Ascomycota</taxon>
        <taxon>Pezizomycotina</taxon>
        <taxon>Sordariomycetes</taxon>
        <taxon>Hypocreomycetidae</taxon>
        <taxon>Glomerellales</taxon>
        <taxon>Glomerellaceae</taxon>
        <taxon>Colletotrichum</taxon>
        <taxon>Colletotrichum acutatum species complex</taxon>
    </lineage>
</organism>
<sequence>MKLLNCSTLRIQEMHPARKQELEREVISTPYAILSRKWEREEDEVTFEDMGSAEVRSKKVLGWSKILQTCDEALERGIRYAWIDTCCIYKRNLTELTESVNSMYVDPEGDLAKSTWFTRGWTLQELIAPCKIEFYDKSWNIIGSRINLSREIQSLLASIPVGRRMSWAAGREAKKVEDRAYSLLEIFGVSMPLLYGEGDQAFIRLQEEIIKATNDMSLLAWCDSRVTFPEGSEELRGILTHTPDDFSNFCNLESISDPRRGPEFSMTNKGLRLETRIFTYGRGSLFLSLGCPKDAESKKNFLGILLHRLHSGIFVRASPDRLFLRDPFSNNRPLEKKFYFICKQFTPDLLEEPGQVPGRDFRICIAENSKIRVQNASPKRHWTPHTRTYCSRDFWDFEGRVEIGSSSEVTFSVTCGFDAQYGTWVYQERASPHWKPRGDGLQAGMPPGIDIEVVDGTEDGIPVTIINLSGPKSVAKKPAPKPRADPLPNSVEQADEERGIGVTEASGKRKPNCKKM</sequence>
<dbReference type="PANTHER" id="PTHR10622">
    <property type="entry name" value="HET DOMAIN-CONTAINING PROTEIN"/>
    <property type="match status" value="1"/>
</dbReference>
<dbReference type="PANTHER" id="PTHR10622:SF12">
    <property type="entry name" value="HET DOMAIN-CONTAINING PROTEIN"/>
    <property type="match status" value="1"/>
</dbReference>
<name>A0A135TGB0_9PEZI</name>
<evidence type="ECO:0000313" key="3">
    <source>
        <dbReference type="Proteomes" id="UP000070121"/>
    </source>
</evidence>
<evidence type="ECO:0000313" key="2">
    <source>
        <dbReference type="EMBL" id="KXH47134.1"/>
    </source>
</evidence>
<dbReference type="OrthoDB" id="20872at2759"/>
<evidence type="ECO:0000256" key="1">
    <source>
        <dbReference type="SAM" id="MobiDB-lite"/>
    </source>
</evidence>
<dbReference type="EMBL" id="JFFI01001987">
    <property type="protein sequence ID" value="KXH47134.1"/>
    <property type="molecule type" value="Genomic_DNA"/>
</dbReference>
<gene>
    <name evidence="2" type="ORF">CSAL01_08543</name>
</gene>
<keyword evidence="3" id="KW-1185">Reference proteome</keyword>
<accession>A0A135TGB0</accession>
<comment type="caution">
    <text evidence="2">The sequence shown here is derived from an EMBL/GenBank/DDBJ whole genome shotgun (WGS) entry which is preliminary data.</text>
</comment>
<feature type="region of interest" description="Disordered" evidence="1">
    <location>
        <begin position="470"/>
        <end position="516"/>
    </location>
</feature>
<dbReference type="AlphaFoldDB" id="A0A135TGB0"/>
<reference evidence="2 3" key="1">
    <citation type="submission" date="2014-02" db="EMBL/GenBank/DDBJ databases">
        <title>The genome sequence of Colletotrichum salicis CBS 607.94.</title>
        <authorList>
            <person name="Baroncelli R."/>
            <person name="Thon M.R."/>
        </authorList>
    </citation>
    <scope>NUCLEOTIDE SEQUENCE [LARGE SCALE GENOMIC DNA]</scope>
    <source>
        <strain evidence="2 3">CBS 607.94</strain>
    </source>
</reference>